<evidence type="ECO:0000256" key="11">
    <source>
        <dbReference type="SAM" id="Phobius"/>
    </source>
</evidence>
<keyword evidence="8 11" id="KW-0472">Membrane</keyword>
<sequence length="232" mass="26664">MNLLLAPIIMKHAIGTADTYSQSFKYLGIPLHFHTALDLFRTLLLFSGLFLGPIIDNALLRDEDSQEEEEEEDEGWMSIYRFRDLIFAPVTEEIIFTSISTGLFIPLIEEDPSIEEKVVALTPLLFGVSHLHHGVELLKQGHALAPVLITIIFQLIYTTFFGILTNLIFLNSRSIWCCIAAHSFCNFFGVPAFRIETNNPLRRYGYWALLVFGIWFFRTRFNDMTMRMDTST</sequence>
<evidence type="ECO:0000256" key="9">
    <source>
        <dbReference type="ARBA" id="ARBA00047280"/>
    </source>
</evidence>
<evidence type="ECO:0000256" key="3">
    <source>
        <dbReference type="ARBA" id="ARBA00022670"/>
    </source>
</evidence>
<evidence type="ECO:0000256" key="10">
    <source>
        <dbReference type="ARBA" id="ARBA00049729"/>
    </source>
</evidence>
<evidence type="ECO:0000259" key="12">
    <source>
        <dbReference type="Pfam" id="PF02517"/>
    </source>
</evidence>
<name>A0A448YRH5_BRENA</name>
<evidence type="ECO:0000256" key="4">
    <source>
        <dbReference type="ARBA" id="ARBA00022692"/>
    </source>
</evidence>
<keyword evidence="6" id="KW-0256">Endoplasmic reticulum</keyword>
<evidence type="ECO:0000256" key="5">
    <source>
        <dbReference type="ARBA" id="ARBA00022801"/>
    </source>
</evidence>
<keyword evidence="14" id="KW-1185">Reference proteome</keyword>
<evidence type="ECO:0000256" key="2">
    <source>
        <dbReference type="ARBA" id="ARBA00006897"/>
    </source>
</evidence>
<dbReference type="OrthoDB" id="271604at2759"/>
<dbReference type="InterPro" id="IPR039731">
    <property type="entry name" value="Rce1"/>
</dbReference>
<dbReference type="Proteomes" id="UP000290900">
    <property type="component" value="Unassembled WGS sequence"/>
</dbReference>
<dbReference type="InterPro" id="IPR003675">
    <property type="entry name" value="Rce1/LyrA-like_dom"/>
</dbReference>
<dbReference type="AlphaFoldDB" id="A0A448YRH5"/>
<comment type="subcellular location">
    <subcellularLocation>
        <location evidence="1">Endoplasmic reticulum membrane</location>
        <topology evidence="1">Multi-pass membrane protein</topology>
    </subcellularLocation>
</comment>
<dbReference type="GO" id="GO:0005789">
    <property type="term" value="C:endoplasmic reticulum membrane"/>
    <property type="evidence" value="ECO:0007669"/>
    <property type="project" value="UniProtKB-SubCell"/>
</dbReference>
<evidence type="ECO:0000256" key="6">
    <source>
        <dbReference type="ARBA" id="ARBA00022824"/>
    </source>
</evidence>
<evidence type="ECO:0000256" key="1">
    <source>
        <dbReference type="ARBA" id="ARBA00004477"/>
    </source>
</evidence>
<feature type="transmembrane region" description="Helical" evidence="11">
    <location>
        <begin position="175"/>
        <end position="192"/>
    </location>
</feature>
<dbReference type="FunCoup" id="A0A448YRH5">
    <property type="interactions" value="287"/>
</dbReference>
<dbReference type="InParanoid" id="A0A448YRH5"/>
<evidence type="ECO:0000256" key="7">
    <source>
        <dbReference type="ARBA" id="ARBA00022989"/>
    </source>
</evidence>
<proteinExistence type="inferred from homology"/>
<keyword evidence="4 11" id="KW-0812">Transmembrane</keyword>
<dbReference type="EMBL" id="CAACVR010000045">
    <property type="protein sequence ID" value="VEU23513.1"/>
    <property type="molecule type" value="Genomic_DNA"/>
</dbReference>
<dbReference type="STRING" id="13370.A0A448YRH5"/>
<accession>A0A448YRH5</accession>
<gene>
    <name evidence="13" type="ORF">BRENAR_LOCUS4243</name>
</gene>
<keyword evidence="3" id="KW-0645">Protease</keyword>
<keyword evidence="7 11" id="KW-1133">Transmembrane helix</keyword>
<keyword evidence="5" id="KW-0378">Hydrolase</keyword>
<feature type="transmembrane region" description="Helical" evidence="11">
    <location>
        <begin position="143"/>
        <end position="168"/>
    </location>
</feature>
<comment type="similarity">
    <text evidence="2">Belongs to the peptidase U48 family.</text>
</comment>
<protein>
    <recommendedName>
        <fullName evidence="10">intramembrane prenyl-peptidase Rce1</fullName>
        <ecNumber evidence="10">3.4.26.1</ecNumber>
    </recommendedName>
</protein>
<evidence type="ECO:0000313" key="14">
    <source>
        <dbReference type="Proteomes" id="UP000290900"/>
    </source>
</evidence>
<dbReference type="GO" id="GO:0071586">
    <property type="term" value="P:CAAX-box protein processing"/>
    <property type="evidence" value="ECO:0007669"/>
    <property type="project" value="InterPro"/>
</dbReference>
<evidence type="ECO:0000313" key="13">
    <source>
        <dbReference type="EMBL" id="VEU23513.1"/>
    </source>
</evidence>
<dbReference type="Pfam" id="PF02517">
    <property type="entry name" value="Rce1-like"/>
    <property type="match status" value="1"/>
</dbReference>
<evidence type="ECO:0000256" key="8">
    <source>
        <dbReference type="ARBA" id="ARBA00023136"/>
    </source>
</evidence>
<dbReference type="EC" id="3.4.26.1" evidence="10"/>
<organism evidence="13 14">
    <name type="scientific">Brettanomyces naardenensis</name>
    <name type="common">Yeast</name>
    <dbReference type="NCBI Taxonomy" id="13370"/>
    <lineage>
        <taxon>Eukaryota</taxon>
        <taxon>Fungi</taxon>
        <taxon>Dikarya</taxon>
        <taxon>Ascomycota</taxon>
        <taxon>Saccharomycotina</taxon>
        <taxon>Pichiomycetes</taxon>
        <taxon>Pichiales</taxon>
        <taxon>Pichiaceae</taxon>
        <taxon>Brettanomyces</taxon>
    </lineage>
</organism>
<dbReference type="GO" id="GO:0004222">
    <property type="term" value="F:metalloendopeptidase activity"/>
    <property type="evidence" value="ECO:0007669"/>
    <property type="project" value="InterPro"/>
</dbReference>
<feature type="domain" description="CAAX prenyl protease 2/Lysostaphin resistance protein A-like" evidence="12">
    <location>
        <begin position="82"/>
        <end position="188"/>
    </location>
</feature>
<comment type="catalytic activity">
    <reaction evidence="9">
        <text>Hydrolyzes the peptide bond -P2-(S-farnesyl or geranylgeranyl)C-P1'-P2'-P3'-COOH where P1' and P2' are amino acids with aliphatic sidechains and P3' is any C-terminal residue.</text>
        <dbReference type="EC" id="3.4.26.1"/>
    </reaction>
</comment>
<dbReference type="PANTHER" id="PTHR13046">
    <property type="entry name" value="PROTEASE U48 CAAX PRENYL PROTEASE RCE1"/>
    <property type="match status" value="1"/>
</dbReference>
<dbReference type="PANTHER" id="PTHR13046:SF0">
    <property type="entry name" value="CAAX PRENYL PROTEASE 2"/>
    <property type="match status" value="1"/>
</dbReference>
<feature type="transmembrane region" description="Helical" evidence="11">
    <location>
        <begin position="204"/>
        <end position="221"/>
    </location>
</feature>
<reference evidence="13 14" key="1">
    <citation type="submission" date="2018-12" db="EMBL/GenBank/DDBJ databases">
        <authorList>
            <person name="Tiukova I."/>
            <person name="Dainat J."/>
        </authorList>
    </citation>
    <scope>NUCLEOTIDE SEQUENCE [LARGE SCALE GENOMIC DNA]</scope>
</reference>